<feature type="non-terminal residue" evidence="2">
    <location>
        <position position="1"/>
    </location>
</feature>
<comment type="caution">
    <text evidence="2">The sequence shown here is derived from an EMBL/GenBank/DDBJ whole genome shotgun (WGS) entry which is preliminary data.</text>
</comment>
<keyword evidence="3" id="KW-1185">Reference proteome</keyword>
<dbReference type="Proteomes" id="UP000789508">
    <property type="component" value="Unassembled WGS sequence"/>
</dbReference>
<protein>
    <submittedName>
        <fullName evidence="2">2488_t:CDS:1</fullName>
    </submittedName>
</protein>
<accession>A0A9N9I5R6</accession>
<evidence type="ECO:0000313" key="3">
    <source>
        <dbReference type="Proteomes" id="UP000789508"/>
    </source>
</evidence>
<feature type="region of interest" description="Disordered" evidence="1">
    <location>
        <begin position="22"/>
        <end position="44"/>
    </location>
</feature>
<sequence length="105" mass="11839">MSYKDNSKYEKDDIDLKEVVTDHASSIKTDDSSSTTSHSTNGVDSRCFSIFNFLSRNKKEERKKINNSSEKDISILNKNTSFGILKPEISQNGESIITAKEDNKN</sequence>
<evidence type="ECO:0000256" key="1">
    <source>
        <dbReference type="SAM" id="MobiDB-lite"/>
    </source>
</evidence>
<name>A0A9N9I5R6_9GLOM</name>
<reference evidence="2" key="1">
    <citation type="submission" date="2021-06" db="EMBL/GenBank/DDBJ databases">
        <authorList>
            <person name="Kallberg Y."/>
            <person name="Tangrot J."/>
            <person name="Rosling A."/>
        </authorList>
    </citation>
    <scope>NUCLEOTIDE SEQUENCE</scope>
    <source>
        <strain evidence="2">FL130A</strain>
    </source>
</reference>
<organism evidence="2 3">
    <name type="scientific">Ambispora leptoticha</name>
    <dbReference type="NCBI Taxonomy" id="144679"/>
    <lineage>
        <taxon>Eukaryota</taxon>
        <taxon>Fungi</taxon>
        <taxon>Fungi incertae sedis</taxon>
        <taxon>Mucoromycota</taxon>
        <taxon>Glomeromycotina</taxon>
        <taxon>Glomeromycetes</taxon>
        <taxon>Archaeosporales</taxon>
        <taxon>Ambisporaceae</taxon>
        <taxon>Ambispora</taxon>
    </lineage>
</organism>
<dbReference type="EMBL" id="CAJVPS010026317">
    <property type="protein sequence ID" value="CAG8721159.1"/>
    <property type="molecule type" value="Genomic_DNA"/>
</dbReference>
<evidence type="ECO:0000313" key="2">
    <source>
        <dbReference type="EMBL" id="CAG8721159.1"/>
    </source>
</evidence>
<proteinExistence type="predicted"/>
<dbReference type="AlphaFoldDB" id="A0A9N9I5R6"/>
<gene>
    <name evidence="2" type="ORF">ALEPTO_LOCUS12268</name>
</gene>